<dbReference type="EMBL" id="JBBNFW010000159">
    <property type="protein sequence ID" value="MEQ2413085.1"/>
    <property type="molecule type" value="Genomic_DNA"/>
</dbReference>
<protein>
    <submittedName>
        <fullName evidence="5">AraC family transcriptional regulator</fullName>
    </submittedName>
</protein>
<dbReference type="SUPFAM" id="SSF46689">
    <property type="entry name" value="Homeodomain-like"/>
    <property type="match status" value="1"/>
</dbReference>
<name>A0ABV1CL20_9FIRM</name>
<dbReference type="PRINTS" id="PR00032">
    <property type="entry name" value="HTHARAC"/>
</dbReference>
<keyword evidence="1" id="KW-0805">Transcription regulation</keyword>
<evidence type="ECO:0000259" key="4">
    <source>
        <dbReference type="PROSITE" id="PS01124"/>
    </source>
</evidence>
<proteinExistence type="predicted"/>
<comment type="caution">
    <text evidence="5">The sequence shown here is derived from an EMBL/GenBank/DDBJ whole genome shotgun (WGS) entry which is preliminary data.</text>
</comment>
<dbReference type="Gene3D" id="1.10.10.60">
    <property type="entry name" value="Homeodomain-like"/>
    <property type="match status" value="1"/>
</dbReference>
<dbReference type="InterPro" id="IPR053142">
    <property type="entry name" value="PchR_regulatory_protein"/>
</dbReference>
<reference evidence="5 6" key="1">
    <citation type="submission" date="2024-04" db="EMBL/GenBank/DDBJ databases">
        <title>Human intestinal bacterial collection.</title>
        <authorList>
            <person name="Pauvert C."/>
            <person name="Hitch T.C.A."/>
            <person name="Clavel T."/>
        </authorList>
    </citation>
    <scope>NUCLEOTIDE SEQUENCE [LARGE SCALE GENOMIC DNA]</scope>
    <source>
        <strain evidence="5 6">CLA-AA-H161</strain>
    </source>
</reference>
<gene>
    <name evidence="5" type="ORF">AAAX94_08640</name>
</gene>
<evidence type="ECO:0000256" key="1">
    <source>
        <dbReference type="ARBA" id="ARBA00023015"/>
    </source>
</evidence>
<evidence type="ECO:0000256" key="2">
    <source>
        <dbReference type="ARBA" id="ARBA00023125"/>
    </source>
</evidence>
<feature type="domain" description="HTH araC/xylS-type" evidence="4">
    <location>
        <begin position="219"/>
        <end position="317"/>
    </location>
</feature>
<dbReference type="PROSITE" id="PS01124">
    <property type="entry name" value="HTH_ARAC_FAMILY_2"/>
    <property type="match status" value="1"/>
</dbReference>
<dbReference type="Proteomes" id="UP001470752">
    <property type="component" value="Unassembled WGS sequence"/>
</dbReference>
<keyword evidence="3" id="KW-0804">Transcription</keyword>
<dbReference type="InterPro" id="IPR018060">
    <property type="entry name" value="HTH_AraC"/>
</dbReference>
<evidence type="ECO:0000313" key="5">
    <source>
        <dbReference type="EMBL" id="MEQ2413085.1"/>
    </source>
</evidence>
<dbReference type="SMART" id="SM00342">
    <property type="entry name" value="HTH_ARAC"/>
    <property type="match status" value="1"/>
</dbReference>
<keyword evidence="6" id="KW-1185">Reference proteome</keyword>
<organism evidence="5 6">
    <name type="scientific">Blautia acetigignens</name>
    <dbReference type="NCBI Taxonomy" id="2981783"/>
    <lineage>
        <taxon>Bacteria</taxon>
        <taxon>Bacillati</taxon>
        <taxon>Bacillota</taxon>
        <taxon>Clostridia</taxon>
        <taxon>Lachnospirales</taxon>
        <taxon>Lachnospiraceae</taxon>
        <taxon>Blautia</taxon>
    </lineage>
</organism>
<keyword evidence="2" id="KW-0238">DNA-binding</keyword>
<dbReference type="PANTHER" id="PTHR47893:SF1">
    <property type="entry name" value="REGULATORY PROTEIN PCHR"/>
    <property type="match status" value="1"/>
</dbReference>
<dbReference type="InterPro" id="IPR009057">
    <property type="entry name" value="Homeodomain-like_sf"/>
</dbReference>
<evidence type="ECO:0000256" key="3">
    <source>
        <dbReference type="ARBA" id="ARBA00023163"/>
    </source>
</evidence>
<evidence type="ECO:0000313" key="6">
    <source>
        <dbReference type="Proteomes" id="UP001470752"/>
    </source>
</evidence>
<dbReference type="RefSeq" id="WP_117889138.1">
    <property type="nucleotide sequence ID" value="NZ_JBBNFW010000159.1"/>
</dbReference>
<dbReference type="PROSITE" id="PS00041">
    <property type="entry name" value="HTH_ARAC_FAMILY_1"/>
    <property type="match status" value="1"/>
</dbReference>
<sequence length="321" mass="36052">MTNQYMTKLYHDLLSNSPQTVTIDIPADMGTGQISQVVTKQGAVVSDWKMNYFSDMNVQGVSCEDYIQLLFCFNDGVSWNIADARQSVSIQKGESCIYRGHGKMEYLCYSGKKDFLFKNIKIPMPYFHKILNDYFKDSEINAYEKKLLTGISKVSVTPYMEHIFAEVKDFTQYRGGLGYLFLESKVFELLSVYLSEVLELSILSSNHISISKSDRDSITEAKRIIDSQLAFAPSCEELARQVNISTSKLTKGFSSLFGTSVHAYVIDQRLEKAASLLLESNLNVSQVAILVGYSKASNFAAAFKRKYGVNPKNYKAEATIG</sequence>
<accession>A0ABV1CL20</accession>
<dbReference type="Pfam" id="PF12833">
    <property type="entry name" value="HTH_18"/>
    <property type="match status" value="1"/>
</dbReference>
<dbReference type="InterPro" id="IPR020449">
    <property type="entry name" value="Tscrpt_reg_AraC-type_HTH"/>
</dbReference>
<dbReference type="InterPro" id="IPR018062">
    <property type="entry name" value="HTH_AraC-typ_CS"/>
</dbReference>
<dbReference type="PANTHER" id="PTHR47893">
    <property type="entry name" value="REGULATORY PROTEIN PCHR"/>
    <property type="match status" value="1"/>
</dbReference>